<feature type="compositionally biased region" description="Polar residues" evidence="2">
    <location>
        <begin position="606"/>
        <end position="615"/>
    </location>
</feature>
<dbReference type="SUPFAM" id="SSF57863">
    <property type="entry name" value="ArfGap/RecO-like zinc finger"/>
    <property type="match status" value="1"/>
</dbReference>
<gene>
    <name evidence="4" type="primary">AGE2</name>
    <name evidence="4" type="ORF">SCUCBS95973_005020</name>
</gene>
<feature type="compositionally biased region" description="Low complexity" evidence="2">
    <location>
        <begin position="263"/>
        <end position="287"/>
    </location>
</feature>
<proteinExistence type="predicted"/>
<dbReference type="CDD" id="cd08839">
    <property type="entry name" value="ArfGap_SMAP"/>
    <property type="match status" value="1"/>
</dbReference>
<reference evidence="4 5" key="1">
    <citation type="submission" date="2024-01" db="EMBL/GenBank/DDBJ databases">
        <authorList>
            <person name="Allen C."/>
            <person name="Tagirdzhanova G."/>
        </authorList>
    </citation>
    <scope>NUCLEOTIDE SEQUENCE [LARGE SCALE GENOMIC DNA]</scope>
</reference>
<evidence type="ECO:0000256" key="2">
    <source>
        <dbReference type="SAM" id="MobiDB-lite"/>
    </source>
</evidence>
<feature type="compositionally biased region" description="Low complexity" evidence="2">
    <location>
        <begin position="220"/>
        <end position="247"/>
    </location>
</feature>
<dbReference type="Proteomes" id="UP001642405">
    <property type="component" value="Unassembled WGS sequence"/>
</dbReference>
<feature type="domain" description="Arf-GAP" evidence="3">
    <location>
        <begin position="18"/>
        <end position="128"/>
    </location>
</feature>
<dbReference type="PRINTS" id="PR00405">
    <property type="entry name" value="REVINTRACTNG"/>
</dbReference>
<dbReference type="InterPro" id="IPR001164">
    <property type="entry name" value="ArfGAP_dom"/>
</dbReference>
<dbReference type="InterPro" id="IPR051718">
    <property type="entry name" value="ARF_GTPase-activating"/>
</dbReference>
<evidence type="ECO:0000256" key="1">
    <source>
        <dbReference type="PROSITE-ProRule" id="PRU00288"/>
    </source>
</evidence>
<name>A0ABP0BTP7_9PEZI</name>
<keyword evidence="1" id="KW-0862">Zinc</keyword>
<dbReference type="PROSITE" id="PS50115">
    <property type="entry name" value="ARFGAP"/>
    <property type="match status" value="1"/>
</dbReference>
<dbReference type="PANTHER" id="PTHR45705">
    <property type="entry name" value="FI20236P1"/>
    <property type="match status" value="1"/>
</dbReference>
<feature type="region of interest" description="Disordered" evidence="2">
    <location>
        <begin position="180"/>
        <end position="287"/>
    </location>
</feature>
<dbReference type="InterPro" id="IPR037278">
    <property type="entry name" value="ARFGAP/RecO"/>
</dbReference>
<accession>A0ABP0BTP7</accession>
<dbReference type="InterPro" id="IPR038508">
    <property type="entry name" value="ArfGAP_dom_sf"/>
</dbReference>
<dbReference type="InterPro" id="IPR044732">
    <property type="entry name" value="ArfGAP_SMAP1-like"/>
</dbReference>
<feature type="region of interest" description="Disordered" evidence="2">
    <location>
        <begin position="595"/>
        <end position="638"/>
    </location>
</feature>
<keyword evidence="1" id="KW-0863">Zinc-finger</keyword>
<feature type="region of interest" description="Disordered" evidence="2">
    <location>
        <begin position="350"/>
        <end position="369"/>
    </location>
</feature>
<protein>
    <submittedName>
        <fullName evidence="4">ARF GAP with effector function(S)</fullName>
    </submittedName>
</protein>
<dbReference type="SMART" id="SM00105">
    <property type="entry name" value="ArfGap"/>
    <property type="match status" value="1"/>
</dbReference>
<evidence type="ECO:0000259" key="3">
    <source>
        <dbReference type="PROSITE" id="PS50115"/>
    </source>
</evidence>
<keyword evidence="5" id="KW-1185">Reference proteome</keyword>
<evidence type="ECO:0000313" key="4">
    <source>
        <dbReference type="EMBL" id="CAK7222983.1"/>
    </source>
</evidence>
<comment type="caution">
    <text evidence="4">The sequence shown here is derived from an EMBL/GenBank/DDBJ whole genome shotgun (WGS) entry which is preliminary data.</text>
</comment>
<keyword evidence="1" id="KW-0479">Metal-binding</keyword>
<evidence type="ECO:0000313" key="5">
    <source>
        <dbReference type="Proteomes" id="UP001642405"/>
    </source>
</evidence>
<sequence>MSRRPAPNPTAERAAQNQQTIKSLLKLEPNKVCADCKRNKHPRWASWNLGVFVCIRCSGIHRGMGTHISRVKSVDLDSWTDEQLQSILSWGNARANKYWEAKLAQGHVPSEAKIENFIRTKYELKRWVMDGPIPDPATLDVDGDDDIPLSIVKEKQTIDRKESIRKASVGKSGAPGAAALLGASSSSSPTPKSRPAAPAIDLFGGNFDDAPTSSTPPPRASTAGPTGAHAQPKADNAPPRAAAAAAPSHNSTKDSLLGLDFFGSAQPAAPARPSSTTGSTGSGAQSRPDLKQSILSLYATAPRVQQQQPQQQQQQQGGGFVDAFSSLSFSNAPAVAASHKPLDAFSGLASLSGSSTRSPPPPATSSSSAFGGLGGGSFFDTKPAAAAAAPAQAKPAASSSGFGGLGGFDAFSSSPSPPAAKPAAAAAPPASNAFGDLFDFAAPAPAAALPSQPAMASSSSSFMNPPPGASASMNSVFNLSQPAAPSKPATSPPAATAAAATSPLAAVSANWGSSDVWGSNDGWGSSAPSATSAAAPPASAAATTSAFQNTSLAKASTSNDFGWGGSSSAAGAGTGGSFATQSIVPGAAGGFSPAPKVAADEEFGGWSSSAATPGSNGVGKSATGGFGANEDLFSNVWN</sequence>
<dbReference type="EMBL" id="CAWUHB010000026">
    <property type="protein sequence ID" value="CAK7222983.1"/>
    <property type="molecule type" value="Genomic_DNA"/>
</dbReference>
<dbReference type="Gene3D" id="1.10.220.150">
    <property type="entry name" value="Arf GTPase activating protein"/>
    <property type="match status" value="1"/>
</dbReference>
<feature type="compositionally biased region" description="Low complexity" evidence="2">
    <location>
        <begin position="180"/>
        <end position="199"/>
    </location>
</feature>
<dbReference type="Pfam" id="PF01412">
    <property type="entry name" value="ArfGap"/>
    <property type="match status" value="1"/>
</dbReference>
<organism evidence="4 5">
    <name type="scientific">Sporothrix curviconia</name>
    <dbReference type="NCBI Taxonomy" id="1260050"/>
    <lineage>
        <taxon>Eukaryota</taxon>
        <taxon>Fungi</taxon>
        <taxon>Dikarya</taxon>
        <taxon>Ascomycota</taxon>
        <taxon>Pezizomycotina</taxon>
        <taxon>Sordariomycetes</taxon>
        <taxon>Sordariomycetidae</taxon>
        <taxon>Ophiostomatales</taxon>
        <taxon>Ophiostomataceae</taxon>
        <taxon>Sporothrix</taxon>
    </lineage>
</organism>
<dbReference type="PANTHER" id="PTHR45705:SF1">
    <property type="entry name" value="FI20236P1"/>
    <property type="match status" value="1"/>
</dbReference>